<gene>
    <name evidence="1" type="ORF">METZ01_LOCUS10473</name>
</gene>
<evidence type="ECO:0000313" key="1">
    <source>
        <dbReference type="EMBL" id="SUZ57619.1"/>
    </source>
</evidence>
<dbReference type="EMBL" id="UINC01000568">
    <property type="protein sequence ID" value="SUZ57619.1"/>
    <property type="molecule type" value="Genomic_DNA"/>
</dbReference>
<reference evidence="1" key="1">
    <citation type="submission" date="2018-05" db="EMBL/GenBank/DDBJ databases">
        <authorList>
            <person name="Lanie J.A."/>
            <person name="Ng W.-L."/>
            <person name="Kazmierczak K.M."/>
            <person name="Andrzejewski T.M."/>
            <person name="Davidsen T.M."/>
            <person name="Wayne K.J."/>
            <person name="Tettelin H."/>
            <person name="Glass J.I."/>
            <person name="Rusch D."/>
            <person name="Podicherti R."/>
            <person name="Tsui H.-C.T."/>
            <person name="Winkler M.E."/>
        </authorList>
    </citation>
    <scope>NUCLEOTIDE SEQUENCE</scope>
</reference>
<proteinExistence type="predicted"/>
<name>A0A381NTJ8_9ZZZZ</name>
<organism evidence="1">
    <name type="scientific">marine metagenome</name>
    <dbReference type="NCBI Taxonomy" id="408172"/>
    <lineage>
        <taxon>unclassified sequences</taxon>
        <taxon>metagenomes</taxon>
        <taxon>ecological metagenomes</taxon>
    </lineage>
</organism>
<accession>A0A381NTJ8</accession>
<sequence length="31" mass="3094">VAQPIEDFALAVGQLGFSVAVQDRAGGGYGT</sequence>
<feature type="non-terminal residue" evidence="1">
    <location>
        <position position="1"/>
    </location>
</feature>
<protein>
    <submittedName>
        <fullName evidence="1">Uncharacterized protein</fullName>
    </submittedName>
</protein>
<dbReference type="AlphaFoldDB" id="A0A381NTJ8"/>